<dbReference type="AlphaFoldDB" id="A0A2N3PYZ3"/>
<dbReference type="EMBL" id="PIUM01000004">
    <property type="protein sequence ID" value="PKU25620.1"/>
    <property type="molecule type" value="Genomic_DNA"/>
</dbReference>
<dbReference type="SUPFAM" id="SSF54909">
    <property type="entry name" value="Dimeric alpha+beta barrel"/>
    <property type="match status" value="1"/>
</dbReference>
<evidence type="ECO:0000256" key="4">
    <source>
        <dbReference type="ARBA" id="ARBA00023002"/>
    </source>
</evidence>
<evidence type="ECO:0000256" key="3">
    <source>
        <dbReference type="ARBA" id="ARBA00022723"/>
    </source>
</evidence>
<evidence type="ECO:0000256" key="5">
    <source>
        <dbReference type="ARBA" id="ARBA00023004"/>
    </source>
</evidence>
<dbReference type="Proteomes" id="UP000233293">
    <property type="component" value="Unassembled WGS sequence"/>
</dbReference>
<keyword evidence="2 7" id="KW-0575">Peroxidase</keyword>
<evidence type="ECO:0000313" key="8">
    <source>
        <dbReference type="Proteomes" id="UP000233293"/>
    </source>
</evidence>
<protein>
    <submittedName>
        <fullName evidence="7">Peroxidase</fullName>
    </submittedName>
</protein>
<dbReference type="NCBIfam" id="TIGR01413">
    <property type="entry name" value="Dyp_perox_fam"/>
    <property type="match status" value="1"/>
</dbReference>
<dbReference type="PROSITE" id="PS51404">
    <property type="entry name" value="DYP_PEROXIDASE"/>
    <property type="match status" value="1"/>
</dbReference>
<dbReference type="RefSeq" id="WP_101249675.1">
    <property type="nucleotide sequence ID" value="NZ_PIUM01000004.1"/>
</dbReference>
<dbReference type="Pfam" id="PF20628">
    <property type="entry name" value="Dyp_perox_C"/>
    <property type="match status" value="1"/>
</dbReference>
<dbReference type="GO" id="GO:0046872">
    <property type="term" value="F:metal ion binding"/>
    <property type="evidence" value="ECO:0007669"/>
    <property type="project" value="UniProtKB-KW"/>
</dbReference>
<accession>A0A2N3PYZ3</accession>
<organism evidence="7 8">
    <name type="scientific">Telmatospirillum siberiense</name>
    <dbReference type="NCBI Taxonomy" id="382514"/>
    <lineage>
        <taxon>Bacteria</taxon>
        <taxon>Pseudomonadati</taxon>
        <taxon>Pseudomonadota</taxon>
        <taxon>Alphaproteobacteria</taxon>
        <taxon>Rhodospirillales</taxon>
        <taxon>Rhodospirillaceae</taxon>
        <taxon>Telmatospirillum</taxon>
    </lineage>
</organism>
<dbReference type="InterPro" id="IPR006314">
    <property type="entry name" value="Dyp_peroxidase"/>
</dbReference>
<feature type="domain" description="Dyp-type peroxidase C-terminal" evidence="6">
    <location>
        <begin position="125"/>
        <end position="280"/>
    </location>
</feature>
<dbReference type="InterPro" id="IPR011008">
    <property type="entry name" value="Dimeric_a/b-barrel"/>
</dbReference>
<dbReference type="OrthoDB" id="9781066at2"/>
<keyword evidence="4" id="KW-0560">Oxidoreductase</keyword>
<sequence>MDGLQGLAQPGLFVEEAQAGHSLEWSLEGDPAAALAALKALDPAGAVIGIGAPLAAALGRSVPGLRPFSPLEGPASMPATQRALWAFIPEQTAGAAFDRAEELDRQLAGPFSLVETLPLFRYRDGRDLTGYKDGTGNPPPEEQAEVAVIPEGPQAGGSFALVQRYVHFRERFNHLPEAQRDDIIGRRLSDNEEFDEAPETSHVKRTDQEGFDEPAFMLRRSMPWGDLKAHGLLFVAFVADLGVVDLVLRRMCGLLDEVPDSLLKYTQAETGAYYYCPPQKDGRLNLAGLL</sequence>
<comment type="caution">
    <text evidence="7">The sequence shown here is derived from an EMBL/GenBank/DDBJ whole genome shotgun (WGS) entry which is preliminary data.</text>
</comment>
<comment type="cofactor">
    <cofactor evidence="1">
        <name>heme b</name>
        <dbReference type="ChEBI" id="CHEBI:60344"/>
    </cofactor>
</comment>
<evidence type="ECO:0000256" key="2">
    <source>
        <dbReference type="ARBA" id="ARBA00022559"/>
    </source>
</evidence>
<keyword evidence="8" id="KW-1185">Reference proteome</keyword>
<dbReference type="InterPro" id="IPR048328">
    <property type="entry name" value="Dyp_perox_C"/>
</dbReference>
<keyword evidence="3" id="KW-0479">Metal-binding</keyword>
<dbReference type="PANTHER" id="PTHR30521">
    <property type="entry name" value="DEFERROCHELATASE/PEROXIDASE"/>
    <property type="match status" value="1"/>
</dbReference>
<dbReference type="PANTHER" id="PTHR30521:SF0">
    <property type="entry name" value="DYP-TYPE PEROXIDASE FAMILY PROTEIN"/>
    <property type="match status" value="1"/>
</dbReference>
<gene>
    <name evidence="7" type="ORF">CWS72_06060</name>
</gene>
<evidence type="ECO:0000313" key="7">
    <source>
        <dbReference type="EMBL" id="PKU25620.1"/>
    </source>
</evidence>
<dbReference type="GO" id="GO:0020037">
    <property type="term" value="F:heme binding"/>
    <property type="evidence" value="ECO:0007669"/>
    <property type="project" value="InterPro"/>
</dbReference>
<reference evidence="8" key="1">
    <citation type="submission" date="2017-12" db="EMBL/GenBank/DDBJ databases">
        <title>Draft genome sequence of Telmatospirillum siberiense 26-4b1T, an acidotolerant peatland alphaproteobacterium potentially involved in sulfur cycling.</title>
        <authorList>
            <person name="Hausmann B."/>
            <person name="Pjevac P."/>
            <person name="Schreck K."/>
            <person name="Herbold C.W."/>
            <person name="Daims H."/>
            <person name="Wagner M."/>
            <person name="Pester M."/>
            <person name="Loy A."/>
        </authorList>
    </citation>
    <scope>NUCLEOTIDE SEQUENCE [LARGE SCALE GENOMIC DNA]</scope>
    <source>
        <strain evidence="8">26-4b1</strain>
    </source>
</reference>
<keyword evidence="5" id="KW-0408">Iron</keyword>
<proteinExistence type="predicted"/>
<name>A0A2N3PYZ3_9PROT</name>
<evidence type="ECO:0000256" key="1">
    <source>
        <dbReference type="ARBA" id="ARBA00001970"/>
    </source>
</evidence>
<dbReference type="GO" id="GO:0005829">
    <property type="term" value="C:cytosol"/>
    <property type="evidence" value="ECO:0007669"/>
    <property type="project" value="TreeGrafter"/>
</dbReference>
<dbReference type="GO" id="GO:0004601">
    <property type="term" value="F:peroxidase activity"/>
    <property type="evidence" value="ECO:0007669"/>
    <property type="project" value="UniProtKB-KW"/>
</dbReference>
<evidence type="ECO:0000259" key="6">
    <source>
        <dbReference type="Pfam" id="PF20628"/>
    </source>
</evidence>